<organism evidence="2 3">
    <name type="scientific">Lyophyllum shimeji</name>
    <name type="common">Hon-shimeji</name>
    <name type="synonym">Tricholoma shimeji</name>
    <dbReference type="NCBI Taxonomy" id="47721"/>
    <lineage>
        <taxon>Eukaryota</taxon>
        <taxon>Fungi</taxon>
        <taxon>Dikarya</taxon>
        <taxon>Basidiomycota</taxon>
        <taxon>Agaricomycotina</taxon>
        <taxon>Agaricomycetes</taxon>
        <taxon>Agaricomycetidae</taxon>
        <taxon>Agaricales</taxon>
        <taxon>Tricholomatineae</taxon>
        <taxon>Lyophyllaceae</taxon>
        <taxon>Lyophyllum</taxon>
    </lineage>
</organism>
<dbReference type="Proteomes" id="UP001063166">
    <property type="component" value="Unassembled WGS sequence"/>
</dbReference>
<feature type="compositionally biased region" description="Polar residues" evidence="1">
    <location>
        <begin position="304"/>
        <end position="319"/>
    </location>
</feature>
<feature type="region of interest" description="Disordered" evidence="1">
    <location>
        <begin position="289"/>
        <end position="324"/>
    </location>
</feature>
<evidence type="ECO:0000256" key="1">
    <source>
        <dbReference type="SAM" id="MobiDB-lite"/>
    </source>
</evidence>
<protein>
    <submittedName>
        <fullName evidence="2">Uncharacterized protein</fullName>
    </submittedName>
</protein>
<reference evidence="2" key="1">
    <citation type="submission" date="2022-07" db="EMBL/GenBank/DDBJ databases">
        <title>The genome of Lyophyllum shimeji provides insight into the initial evolution of ectomycorrhizal fungal genome.</title>
        <authorList>
            <person name="Kobayashi Y."/>
            <person name="Shibata T."/>
            <person name="Hirakawa H."/>
            <person name="Shigenobu S."/>
            <person name="Nishiyama T."/>
            <person name="Yamada A."/>
            <person name="Hasebe M."/>
            <person name="Kawaguchi M."/>
        </authorList>
    </citation>
    <scope>NUCLEOTIDE SEQUENCE</scope>
    <source>
        <strain evidence="2">AT787</strain>
    </source>
</reference>
<dbReference type="OrthoDB" id="2369050at2759"/>
<name>A0A9P3PCA4_LYOSH</name>
<feature type="compositionally biased region" description="Low complexity" evidence="1">
    <location>
        <begin position="20"/>
        <end position="57"/>
    </location>
</feature>
<comment type="caution">
    <text evidence="2">The sequence shown here is derived from an EMBL/GenBank/DDBJ whole genome shotgun (WGS) entry which is preliminary data.</text>
</comment>
<feature type="compositionally biased region" description="Polar residues" evidence="1">
    <location>
        <begin position="1"/>
        <end position="11"/>
    </location>
</feature>
<evidence type="ECO:0000313" key="3">
    <source>
        <dbReference type="Proteomes" id="UP001063166"/>
    </source>
</evidence>
<dbReference type="EMBL" id="BRPK01000001">
    <property type="protein sequence ID" value="GLB33350.1"/>
    <property type="molecule type" value="Genomic_DNA"/>
</dbReference>
<proteinExistence type="predicted"/>
<dbReference type="AlphaFoldDB" id="A0A9P3PCA4"/>
<keyword evidence="3" id="KW-1185">Reference proteome</keyword>
<gene>
    <name evidence="2" type="ORF">LshimejAT787_0102340</name>
</gene>
<sequence>MPSTPTPLLTRQESRRRAELGLPTLTTTPSPTTPREPSGSTTAAATAPPLLTALLSDSETDPDSSDSSDTPPIRQLLSLAKPSMDSLASQPFASVQVTKLKECPTLTAGRLDPLVLQSWSLACKRYQKHAAKTDAEIVSFVADAMLEPRLISWYQAGQARIDKLTLDAYLAELAQLVLEKNWAHKIRDSIISSRQHNCPFMDWKIEVENLNAILKTSSPTHALTNEGLKVQLEANLNKELKASLLNDPVLSTTLATWSIEAKERDDCIRAEDARTLRLIEANAAARASKRTERRDLLSRLSDPPRTSRTPTSEAGSTPRRNLPKLLDTEKALLNTHDGCTRCRKFYAGHRSPNCPMTAANTWPDAASYVTLTEAAALARCRRHPFATRHCC</sequence>
<accession>A0A9P3PCA4</accession>
<feature type="region of interest" description="Disordered" evidence="1">
    <location>
        <begin position="1"/>
        <end position="73"/>
    </location>
</feature>
<evidence type="ECO:0000313" key="2">
    <source>
        <dbReference type="EMBL" id="GLB33350.1"/>
    </source>
</evidence>